<protein>
    <submittedName>
        <fullName evidence="1">Uncharacterized protein</fullName>
    </submittedName>
</protein>
<gene>
    <name evidence="1" type="ORF">FOZ76_08835</name>
</gene>
<evidence type="ECO:0000313" key="2">
    <source>
        <dbReference type="Proteomes" id="UP000318405"/>
    </source>
</evidence>
<evidence type="ECO:0000313" key="1">
    <source>
        <dbReference type="EMBL" id="TSH96670.1"/>
    </source>
</evidence>
<reference evidence="1 2" key="1">
    <citation type="submission" date="2019-07" db="EMBL/GenBank/DDBJ databases">
        <title>Qingshengfaniella alkalisoli gen. nov., sp. nov., isolated from saline soil.</title>
        <authorList>
            <person name="Xu L."/>
            <person name="Huang X.-X."/>
            <person name="Sun J.-Q."/>
        </authorList>
    </citation>
    <scope>NUCLEOTIDE SEQUENCE [LARGE SCALE GENOMIC DNA]</scope>
    <source>
        <strain evidence="1 2">DSM 27279</strain>
    </source>
</reference>
<organism evidence="1 2">
    <name type="scientific">Verticiella sediminum</name>
    <dbReference type="NCBI Taxonomy" id="1247510"/>
    <lineage>
        <taxon>Bacteria</taxon>
        <taxon>Pseudomonadati</taxon>
        <taxon>Pseudomonadota</taxon>
        <taxon>Betaproteobacteria</taxon>
        <taxon>Burkholderiales</taxon>
        <taxon>Alcaligenaceae</taxon>
        <taxon>Verticiella</taxon>
    </lineage>
</organism>
<sequence length="176" mass="18677">MCIARFIALFVLVLSGGLARAEGLGLHDLTTVAADVAQAMGAGFRVWAAPDTMNLSCCEKSREQIVMLSTDRQTDELGQSERSDSSYIAELEETCSTLSPACEIENIDIDPAIGRLISLRRLGGDMTGTRIVVVKDGERLVVQSAANDRTLARSNAETALSAVKGALFEQGQAGAD</sequence>
<name>A0A556AUU2_9BURK</name>
<comment type="caution">
    <text evidence="1">The sequence shown here is derived from an EMBL/GenBank/DDBJ whole genome shotgun (WGS) entry which is preliminary data.</text>
</comment>
<dbReference type="OrthoDB" id="8444999at2"/>
<accession>A0A556AUU2</accession>
<keyword evidence="2" id="KW-1185">Reference proteome</keyword>
<dbReference type="AlphaFoldDB" id="A0A556AUU2"/>
<proteinExistence type="predicted"/>
<dbReference type="RefSeq" id="WP_143947780.1">
    <property type="nucleotide sequence ID" value="NZ_BAABMB010000002.1"/>
</dbReference>
<dbReference type="EMBL" id="VLTJ01000014">
    <property type="protein sequence ID" value="TSH96670.1"/>
    <property type="molecule type" value="Genomic_DNA"/>
</dbReference>
<dbReference type="Proteomes" id="UP000318405">
    <property type="component" value="Unassembled WGS sequence"/>
</dbReference>